<gene>
    <name evidence="5" type="ORF">PGLA1383_LOCUS21666</name>
</gene>
<dbReference type="EMBL" id="CAJNNV010015414">
    <property type="protein sequence ID" value="CAE8603457.1"/>
    <property type="molecule type" value="Genomic_DNA"/>
</dbReference>
<evidence type="ECO:0000256" key="2">
    <source>
        <dbReference type="ARBA" id="ARBA00022692"/>
    </source>
</evidence>
<reference evidence="5" key="1">
    <citation type="submission" date="2021-02" db="EMBL/GenBank/DDBJ databases">
        <authorList>
            <person name="Dougan E. K."/>
            <person name="Rhodes N."/>
            <person name="Thang M."/>
            <person name="Chan C."/>
        </authorList>
    </citation>
    <scope>NUCLEOTIDE SEQUENCE</scope>
</reference>
<keyword evidence="2" id="KW-0812">Transmembrane</keyword>
<dbReference type="Proteomes" id="UP000654075">
    <property type="component" value="Unassembled WGS sequence"/>
</dbReference>
<comment type="caution">
    <text evidence="5">The sequence shown here is derived from an EMBL/GenBank/DDBJ whole genome shotgun (WGS) entry which is preliminary data.</text>
</comment>
<sequence length="117" mass="13729">MAFFKKTSNCFDMLLVLLIFIGIVLELAEWKGFLFSADFWVFRLIRVFRTLVPTRIADAIHFWQQIKKRLGRKGFAADQAHCMEHILMYTAFCKAHVHAQHEFVEFFGQQGMPRSGE</sequence>
<evidence type="ECO:0000256" key="4">
    <source>
        <dbReference type="ARBA" id="ARBA00023136"/>
    </source>
</evidence>
<evidence type="ECO:0000256" key="1">
    <source>
        <dbReference type="ARBA" id="ARBA00004141"/>
    </source>
</evidence>
<keyword evidence="6" id="KW-1185">Reference proteome</keyword>
<evidence type="ECO:0000313" key="6">
    <source>
        <dbReference type="Proteomes" id="UP000654075"/>
    </source>
</evidence>
<dbReference type="GO" id="GO:0016020">
    <property type="term" value="C:membrane"/>
    <property type="evidence" value="ECO:0007669"/>
    <property type="project" value="UniProtKB-SubCell"/>
</dbReference>
<dbReference type="InterPro" id="IPR027359">
    <property type="entry name" value="Volt_channel_dom_sf"/>
</dbReference>
<name>A0A813EZ18_POLGL</name>
<proteinExistence type="predicted"/>
<keyword evidence="3" id="KW-1133">Transmembrane helix</keyword>
<protein>
    <recommendedName>
        <fullName evidence="7">Ion transport domain-containing protein</fullName>
    </recommendedName>
</protein>
<evidence type="ECO:0000256" key="3">
    <source>
        <dbReference type="ARBA" id="ARBA00022989"/>
    </source>
</evidence>
<dbReference type="AlphaFoldDB" id="A0A813EZ18"/>
<evidence type="ECO:0000313" key="5">
    <source>
        <dbReference type="EMBL" id="CAE8603457.1"/>
    </source>
</evidence>
<organism evidence="5 6">
    <name type="scientific">Polarella glacialis</name>
    <name type="common">Dinoflagellate</name>
    <dbReference type="NCBI Taxonomy" id="89957"/>
    <lineage>
        <taxon>Eukaryota</taxon>
        <taxon>Sar</taxon>
        <taxon>Alveolata</taxon>
        <taxon>Dinophyceae</taxon>
        <taxon>Suessiales</taxon>
        <taxon>Suessiaceae</taxon>
        <taxon>Polarella</taxon>
    </lineage>
</organism>
<dbReference type="Gene3D" id="1.20.120.350">
    <property type="entry name" value="Voltage-gated potassium channels. Chain C"/>
    <property type="match status" value="1"/>
</dbReference>
<keyword evidence="4" id="KW-0472">Membrane</keyword>
<accession>A0A813EZ18</accession>
<evidence type="ECO:0008006" key="7">
    <source>
        <dbReference type="Google" id="ProtNLM"/>
    </source>
</evidence>
<comment type="subcellular location">
    <subcellularLocation>
        <location evidence="1">Membrane</location>
        <topology evidence="1">Multi-pass membrane protein</topology>
    </subcellularLocation>
</comment>